<name>A0A8J3AV06_9BURK</name>
<comment type="similarity">
    <text evidence="1">Belongs to the phD/YefM antitoxin family.</text>
</comment>
<protein>
    <recommendedName>
        <fullName evidence="4">Antitoxin</fullName>
    </recommendedName>
</protein>
<gene>
    <name evidence="2" type="ORF">GCM10008066_05040</name>
</gene>
<dbReference type="EMBL" id="BMDI01000001">
    <property type="protein sequence ID" value="GGI16653.1"/>
    <property type="molecule type" value="Genomic_DNA"/>
</dbReference>
<reference evidence="3" key="1">
    <citation type="journal article" date="2019" name="Int. J. Syst. Evol. Microbiol.">
        <title>The Global Catalogue of Microorganisms (GCM) 10K type strain sequencing project: providing services to taxonomists for standard genome sequencing and annotation.</title>
        <authorList>
            <consortium name="The Broad Institute Genomics Platform"/>
            <consortium name="The Broad Institute Genome Sequencing Center for Infectious Disease"/>
            <person name="Wu L."/>
            <person name="Ma J."/>
        </authorList>
    </citation>
    <scope>NUCLEOTIDE SEQUENCE [LARGE SCALE GENOMIC DNA]</scope>
    <source>
        <strain evidence="3">CCM 2767</strain>
    </source>
</reference>
<sequence>MTSPLAPAALETLPRTAASDVKKHGWRGVMQTVSHHGKVLVTNHNAPEAVILSTSEYRAMVAAIQAAQAHVPATLDALRKRFDERLASLNTDDAGDRLRSLMNQPLQLDGKLKAGSSY</sequence>
<dbReference type="RefSeq" id="WP_188379705.1">
    <property type="nucleotide sequence ID" value="NZ_BMDI01000001.1"/>
</dbReference>
<comment type="caution">
    <text evidence="2">The sequence shown here is derived from an EMBL/GenBank/DDBJ whole genome shotgun (WGS) entry which is preliminary data.</text>
</comment>
<keyword evidence="3" id="KW-1185">Reference proteome</keyword>
<dbReference type="AlphaFoldDB" id="A0A8J3AV06"/>
<proteinExistence type="inferred from homology"/>
<dbReference type="SUPFAM" id="SSF143120">
    <property type="entry name" value="YefM-like"/>
    <property type="match status" value="1"/>
</dbReference>
<evidence type="ECO:0008006" key="4">
    <source>
        <dbReference type="Google" id="ProtNLM"/>
    </source>
</evidence>
<dbReference type="Proteomes" id="UP000642180">
    <property type="component" value="Unassembled WGS sequence"/>
</dbReference>
<accession>A0A8J3AV06</accession>
<evidence type="ECO:0000313" key="2">
    <source>
        <dbReference type="EMBL" id="GGI16653.1"/>
    </source>
</evidence>
<organism evidence="2 3">
    <name type="scientific">Oxalicibacterium faecigallinarum</name>
    <dbReference type="NCBI Taxonomy" id="573741"/>
    <lineage>
        <taxon>Bacteria</taxon>
        <taxon>Pseudomonadati</taxon>
        <taxon>Pseudomonadota</taxon>
        <taxon>Betaproteobacteria</taxon>
        <taxon>Burkholderiales</taxon>
        <taxon>Oxalobacteraceae</taxon>
        <taxon>Oxalicibacterium</taxon>
    </lineage>
</organism>
<dbReference type="Gene3D" id="3.40.1620.10">
    <property type="entry name" value="YefM-like domain"/>
    <property type="match status" value="1"/>
</dbReference>
<evidence type="ECO:0000256" key="1">
    <source>
        <dbReference type="ARBA" id="ARBA00009981"/>
    </source>
</evidence>
<dbReference type="InterPro" id="IPR036165">
    <property type="entry name" value="YefM-like_sf"/>
</dbReference>
<evidence type="ECO:0000313" key="3">
    <source>
        <dbReference type="Proteomes" id="UP000642180"/>
    </source>
</evidence>
<dbReference type="NCBIfam" id="TIGR01552">
    <property type="entry name" value="phd_fam"/>
    <property type="match status" value="1"/>
</dbReference>